<evidence type="ECO:0000256" key="10">
    <source>
        <dbReference type="ARBA" id="ARBA00029774"/>
    </source>
</evidence>
<comment type="caution">
    <text evidence="13">The sequence shown here is derived from an EMBL/GenBank/DDBJ whole genome shotgun (WGS) entry which is preliminary data.</text>
</comment>
<comment type="catalytic activity">
    <reaction evidence="11">
        <text>L-threonine + hydrogencarbonate + ATP = L-threonylcarbamoyladenylate + diphosphate + H2O</text>
        <dbReference type="Rhea" id="RHEA:36407"/>
        <dbReference type="ChEBI" id="CHEBI:15377"/>
        <dbReference type="ChEBI" id="CHEBI:17544"/>
        <dbReference type="ChEBI" id="CHEBI:30616"/>
        <dbReference type="ChEBI" id="CHEBI:33019"/>
        <dbReference type="ChEBI" id="CHEBI:57926"/>
        <dbReference type="ChEBI" id="CHEBI:73682"/>
        <dbReference type="EC" id="2.7.7.87"/>
    </reaction>
</comment>
<dbReference type="InterPro" id="IPR050156">
    <property type="entry name" value="TC-AMP_synthase_SUA5"/>
</dbReference>
<dbReference type="PROSITE" id="PS51163">
    <property type="entry name" value="YRDC"/>
    <property type="match status" value="1"/>
</dbReference>
<keyword evidence="7" id="KW-0548">Nucleotidyltransferase</keyword>
<comment type="subcellular location">
    <subcellularLocation>
        <location evidence="1">Cytoplasm</location>
    </subcellularLocation>
</comment>
<evidence type="ECO:0000256" key="3">
    <source>
        <dbReference type="ARBA" id="ARBA00012584"/>
    </source>
</evidence>
<dbReference type="SUPFAM" id="SSF55821">
    <property type="entry name" value="YrdC/RibB"/>
    <property type="match status" value="1"/>
</dbReference>
<proteinExistence type="inferred from homology"/>
<evidence type="ECO:0000256" key="5">
    <source>
        <dbReference type="ARBA" id="ARBA00022679"/>
    </source>
</evidence>
<name>A0A2H0TKS9_9BACT</name>
<keyword evidence="9" id="KW-0067">ATP-binding</keyword>
<accession>A0A2H0TKS9</accession>
<keyword evidence="6" id="KW-0819">tRNA processing</keyword>
<dbReference type="EMBL" id="PFCK01000052">
    <property type="protein sequence ID" value="PIR71574.1"/>
    <property type="molecule type" value="Genomic_DNA"/>
</dbReference>
<protein>
    <recommendedName>
        <fullName evidence="10">L-threonylcarbamoyladenylate synthase</fullName>
        <ecNumber evidence="3">2.7.7.87</ecNumber>
    </recommendedName>
    <alternativeName>
        <fullName evidence="10">L-threonylcarbamoyladenylate synthase</fullName>
    </alternativeName>
</protein>
<dbReference type="GO" id="GO:0008033">
    <property type="term" value="P:tRNA processing"/>
    <property type="evidence" value="ECO:0007669"/>
    <property type="project" value="UniProtKB-KW"/>
</dbReference>
<evidence type="ECO:0000256" key="4">
    <source>
        <dbReference type="ARBA" id="ARBA00022490"/>
    </source>
</evidence>
<dbReference type="InterPro" id="IPR017945">
    <property type="entry name" value="DHBP_synth_RibB-like_a/b_dom"/>
</dbReference>
<organism evidence="13 14">
    <name type="scientific">Candidatus Nealsonbacteria bacterium CG10_big_fil_rev_8_21_14_0_10_37_25</name>
    <dbReference type="NCBI Taxonomy" id="1974711"/>
    <lineage>
        <taxon>Bacteria</taxon>
        <taxon>Candidatus Nealsoniibacteriota</taxon>
    </lineage>
</organism>
<dbReference type="PANTHER" id="PTHR17490:SF16">
    <property type="entry name" value="THREONYLCARBAMOYL-AMP SYNTHASE"/>
    <property type="match status" value="1"/>
</dbReference>
<evidence type="ECO:0000256" key="9">
    <source>
        <dbReference type="ARBA" id="ARBA00022840"/>
    </source>
</evidence>
<dbReference type="GO" id="GO:0005524">
    <property type="term" value="F:ATP binding"/>
    <property type="evidence" value="ECO:0007669"/>
    <property type="project" value="UniProtKB-KW"/>
</dbReference>
<reference evidence="14" key="1">
    <citation type="submission" date="2017-09" db="EMBL/GenBank/DDBJ databases">
        <title>Depth-based differentiation of microbial function through sediment-hosted aquifers and enrichment of novel symbionts in the deep terrestrial subsurface.</title>
        <authorList>
            <person name="Probst A.J."/>
            <person name="Ladd B."/>
            <person name="Jarett J.K."/>
            <person name="Geller-Mcgrath D.E."/>
            <person name="Sieber C.M.K."/>
            <person name="Emerson J.B."/>
            <person name="Anantharaman K."/>
            <person name="Thomas B.C."/>
            <person name="Malmstrom R."/>
            <person name="Stieglmeier M."/>
            <person name="Klingl A."/>
            <person name="Woyke T."/>
            <person name="Ryan C.M."/>
            <person name="Banfield J.F."/>
        </authorList>
    </citation>
    <scope>NUCLEOTIDE SEQUENCE [LARGE SCALE GENOMIC DNA]</scope>
</reference>
<dbReference type="Pfam" id="PF01300">
    <property type="entry name" value="Sua5_yciO_yrdC"/>
    <property type="match status" value="1"/>
</dbReference>
<dbReference type="Proteomes" id="UP000228909">
    <property type="component" value="Unassembled WGS sequence"/>
</dbReference>
<evidence type="ECO:0000256" key="11">
    <source>
        <dbReference type="ARBA" id="ARBA00048366"/>
    </source>
</evidence>
<dbReference type="InterPro" id="IPR006070">
    <property type="entry name" value="Sua5-like_dom"/>
</dbReference>
<evidence type="ECO:0000313" key="13">
    <source>
        <dbReference type="EMBL" id="PIR71574.1"/>
    </source>
</evidence>
<evidence type="ECO:0000313" key="14">
    <source>
        <dbReference type="Proteomes" id="UP000228909"/>
    </source>
</evidence>
<keyword evidence="4" id="KW-0963">Cytoplasm</keyword>
<dbReference type="GO" id="GO:0000049">
    <property type="term" value="F:tRNA binding"/>
    <property type="evidence" value="ECO:0007669"/>
    <property type="project" value="TreeGrafter"/>
</dbReference>
<feature type="domain" description="YrdC-like" evidence="12">
    <location>
        <begin position="12"/>
        <end position="215"/>
    </location>
</feature>
<dbReference type="GO" id="GO:0061710">
    <property type="term" value="F:L-threonylcarbamoyladenylate synthase"/>
    <property type="evidence" value="ECO:0007669"/>
    <property type="project" value="UniProtKB-EC"/>
</dbReference>
<gene>
    <name evidence="13" type="ORF">COU43_01865</name>
</gene>
<keyword evidence="5" id="KW-0808">Transferase</keyword>
<dbReference type="GO" id="GO:0003725">
    <property type="term" value="F:double-stranded RNA binding"/>
    <property type="evidence" value="ECO:0007669"/>
    <property type="project" value="InterPro"/>
</dbReference>
<dbReference type="PANTHER" id="PTHR17490">
    <property type="entry name" value="SUA5"/>
    <property type="match status" value="1"/>
</dbReference>
<evidence type="ECO:0000256" key="8">
    <source>
        <dbReference type="ARBA" id="ARBA00022741"/>
    </source>
</evidence>
<evidence type="ECO:0000256" key="7">
    <source>
        <dbReference type="ARBA" id="ARBA00022695"/>
    </source>
</evidence>
<dbReference type="AlphaFoldDB" id="A0A2H0TKS9"/>
<sequence>MKILKLSSKNQKEIIEEVRKAIKEEKVIVLPTDTVYGLVCDATNEKAVEKVFKIKRRKIGKPIPIFIKDLKMAKKLAFVDKRQEKFLKKMWPGKVTVILRPKRLQPTLLPPVPSGGPAGPYKFPKGIGKPKKEIGLRIPNYKMINQLLLNINRPLTGTSANISGMPPSTKIKEVLKQFKNQKYQPDLVIDVGNLKPSKPSTVIDITTSPPKILRQ</sequence>
<keyword evidence="8" id="KW-0547">Nucleotide-binding</keyword>
<evidence type="ECO:0000259" key="12">
    <source>
        <dbReference type="PROSITE" id="PS51163"/>
    </source>
</evidence>
<evidence type="ECO:0000256" key="6">
    <source>
        <dbReference type="ARBA" id="ARBA00022694"/>
    </source>
</evidence>
<evidence type="ECO:0000256" key="2">
    <source>
        <dbReference type="ARBA" id="ARBA00007663"/>
    </source>
</evidence>
<evidence type="ECO:0000256" key="1">
    <source>
        <dbReference type="ARBA" id="ARBA00004496"/>
    </source>
</evidence>
<dbReference type="Gene3D" id="3.90.870.10">
    <property type="entry name" value="DHBP synthase"/>
    <property type="match status" value="1"/>
</dbReference>
<dbReference type="GO" id="GO:0006450">
    <property type="term" value="P:regulation of translational fidelity"/>
    <property type="evidence" value="ECO:0007669"/>
    <property type="project" value="TreeGrafter"/>
</dbReference>
<dbReference type="GO" id="GO:0005737">
    <property type="term" value="C:cytoplasm"/>
    <property type="evidence" value="ECO:0007669"/>
    <property type="project" value="UniProtKB-SubCell"/>
</dbReference>
<dbReference type="EC" id="2.7.7.87" evidence="3"/>
<comment type="similarity">
    <text evidence="2">Belongs to the SUA5 family.</text>
</comment>